<dbReference type="SUPFAM" id="SSF52540">
    <property type="entry name" value="P-loop containing nucleoside triphosphate hydrolases"/>
    <property type="match status" value="1"/>
</dbReference>
<gene>
    <name evidence="1" type="ORF">ET495_05805</name>
</gene>
<dbReference type="InterPro" id="IPR027417">
    <property type="entry name" value="P-loop_NTPase"/>
</dbReference>
<reference evidence="1 2" key="1">
    <citation type="submission" date="2019-01" db="EMBL/GenBank/DDBJ databases">
        <title>Genome sequencing of strain 2JSPR-7.</title>
        <authorList>
            <person name="Heo J."/>
            <person name="Kim S.-J."/>
            <person name="Kim J.-S."/>
            <person name="Hong S.-B."/>
            <person name="Kwon S.-W."/>
        </authorList>
    </citation>
    <scope>NUCLEOTIDE SEQUENCE [LARGE SCALE GENOMIC DNA]</scope>
    <source>
        <strain evidence="1 2">2JSPR-7</strain>
    </source>
</reference>
<dbReference type="Gene3D" id="3.40.50.300">
    <property type="entry name" value="P-loop containing nucleotide triphosphate hydrolases"/>
    <property type="match status" value="1"/>
</dbReference>
<dbReference type="Proteomes" id="UP000291758">
    <property type="component" value="Chromosome"/>
</dbReference>
<keyword evidence="2" id="KW-1185">Reference proteome</keyword>
<dbReference type="PANTHER" id="PTHR37807">
    <property type="entry name" value="OS07G0160300 PROTEIN"/>
    <property type="match status" value="1"/>
</dbReference>
<proteinExistence type="predicted"/>
<dbReference type="PANTHER" id="PTHR37807:SF3">
    <property type="entry name" value="OS07G0160300 PROTEIN"/>
    <property type="match status" value="1"/>
</dbReference>
<accession>A0A4P6EJT6</accession>
<evidence type="ECO:0000313" key="1">
    <source>
        <dbReference type="EMBL" id="QAY62842.1"/>
    </source>
</evidence>
<dbReference type="RefSeq" id="WP_129203366.1">
    <property type="nucleotide sequence ID" value="NZ_CP035495.1"/>
</dbReference>
<protein>
    <submittedName>
        <fullName evidence="1">AAA family ATPase</fullName>
    </submittedName>
</protein>
<dbReference type="Pfam" id="PF13671">
    <property type="entry name" value="AAA_33"/>
    <property type="match status" value="1"/>
</dbReference>
<dbReference type="EMBL" id="CP035495">
    <property type="protein sequence ID" value="QAY62842.1"/>
    <property type="molecule type" value="Genomic_DNA"/>
</dbReference>
<evidence type="ECO:0000313" key="2">
    <source>
        <dbReference type="Proteomes" id="UP000291758"/>
    </source>
</evidence>
<dbReference type="AlphaFoldDB" id="A0A4P6EJT6"/>
<name>A0A4P6EJT6_9MICO</name>
<dbReference type="OrthoDB" id="198115at2"/>
<organism evidence="1 2">
    <name type="scientific">Xylanimonas allomyrinae</name>
    <dbReference type="NCBI Taxonomy" id="2509459"/>
    <lineage>
        <taxon>Bacteria</taxon>
        <taxon>Bacillati</taxon>
        <taxon>Actinomycetota</taxon>
        <taxon>Actinomycetes</taxon>
        <taxon>Micrococcales</taxon>
        <taxon>Promicromonosporaceae</taxon>
        <taxon>Xylanimonas</taxon>
    </lineage>
</organism>
<dbReference type="KEGG" id="xyl:ET495_05805"/>
<sequence>MARLVLAAGLPGTGKTTLARALAHDLRAAWLRIDAIEAALGVPVRTEGYDVARALAAANLGNGLDVVVDAVCPVPVSRTWWASTAAEAGAAFVVLELYLPDVAEHRRRVSQRLPDLPGQRVPSWDDVAAWDYAPWDERRDGVRTRVDGTDAAAALAVALRAVALRAVY</sequence>